<dbReference type="SUPFAM" id="SSF74650">
    <property type="entry name" value="Galactose mutarotase-like"/>
    <property type="match status" value="1"/>
</dbReference>
<dbReference type="InterPro" id="IPR011013">
    <property type="entry name" value="Gal_mutarotase_sf_dom"/>
</dbReference>
<dbReference type="RefSeq" id="WP_066688952.1">
    <property type="nucleotide sequence ID" value="NZ_CP117025.1"/>
</dbReference>
<feature type="signal peptide" evidence="3">
    <location>
        <begin position="1"/>
        <end position="21"/>
    </location>
</feature>
<dbReference type="Pfam" id="PF13802">
    <property type="entry name" value="Gal_mutarotas_2"/>
    <property type="match status" value="1"/>
</dbReference>
<organism evidence="5 6">
    <name type="scientific">Sphingomonas hankookensis</name>
    <dbReference type="NCBI Taxonomy" id="563996"/>
    <lineage>
        <taxon>Bacteria</taxon>
        <taxon>Pseudomonadati</taxon>
        <taxon>Pseudomonadota</taxon>
        <taxon>Alphaproteobacteria</taxon>
        <taxon>Sphingomonadales</taxon>
        <taxon>Sphingomonadaceae</taxon>
        <taxon>Sphingomonas</taxon>
    </lineage>
</organism>
<dbReference type="PANTHER" id="PTHR43863:SF2">
    <property type="entry name" value="MALTASE-GLUCOAMYLASE"/>
    <property type="match status" value="1"/>
</dbReference>
<dbReference type="Pfam" id="PF07691">
    <property type="entry name" value="PA14"/>
    <property type="match status" value="1"/>
</dbReference>
<keyword evidence="2" id="KW-0378">Hydrolase</keyword>
<reference evidence="6" key="1">
    <citation type="submission" date="2016-01" db="EMBL/GenBank/DDBJ databases">
        <title>Draft genome of Chromobacterium sp. F49.</title>
        <authorList>
            <person name="Hong K.W."/>
        </authorList>
    </citation>
    <scope>NUCLEOTIDE SEQUENCE [LARGE SCALE GENOMIC DNA]</scope>
    <source>
        <strain evidence="6">CN3</strain>
    </source>
</reference>
<dbReference type="InterPro" id="IPR048395">
    <property type="entry name" value="Glyco_hydro_31_C"/>
</dbReference>
<dbReference type="InterPro" id="IPR037524">
    <property type="entry name" value="PA14/GLEYA"/>
</dbReference>
<dbReference type="Gene3D" id="2.60.120.380">
    <property type="match status" value="1"/>
</dbReference>
<evidence type="ECO:0000256" key="1">
    <source>
        <dbReference type="ARBA" id="ARBA00007806"/>
    </source>
</evidence>
<dbReference type="PROSITE" id="PS51820">
    <property type="entry name" value="PA14"/>
    <property type="match status" value="1"/>
</dbReference>
<dbReference type="Gene3D" id="3.20.20.80">
    <property type="entry name" value="Glycosidases"/>
    <property type="match status" value="1"/>
</dbReference>
<dbReference type="EMBL" id="LQQO01000005">
    <property type="protein sequence ID" value="KZE17828.1"/>
    <property type="molecule type" value="Genomic_DNA"/>
</dbReference>
<dbReference type="InterPro" id="IPR033403">
    <property type="entry name" value="DUF5110"/>
</dbReference>
<feature type="domain" description="PA14" evidence="4">
    <location>
        <begin position="218"/>
        <end position="386"/>
    </location>
</feature>
<comment type="similarity">
    <text evidence="1 2">Belongs to the glycosyl hydrolase 31 family.</text>
</comment>
<keyword evidence="2" id="KW-0326">Glycosidase</keyword>
<dbReference type="SUPFAM" id="SSF51445">
    <property type="entry name" value="(Trans)glycosidases"/>
    <property type="match status" value="1"/>
</dbReference>
<dbReference type="Pfam" id="PF21365">
    <property type="entry name" value="Glyco_hydro_31_3rd"/>
    <property type="match status" value="1"/>
</dbReference>
<name>A0ABR5YEV2_9SPHN</name>
<evidence type="ECO:0000259" key="4">
    <source>
        <dbReference type="PROSITE" id="PS51820"/>
    </source>
</evidence>
<dbReference type="PANTHER" id="PTHR43863">
    <property type="entry name" value="HYDROLASE, PUTATIVE (AFU_ORTHOLOGUE AFUA_1G03140)-RELATED"/>
    <property type="match status" value="1"/>
</dbReference>
<accession>A0ABR5YEV2</accession>
<keyword evidence="3" id="KW-0732">Signal</keyword>
<feature type="chain" id="PRO_5046031904" evidence="3">
    <location>
        <begin position="22"/>
        <end position="950"/>
    </location>
</feature>
<dbReference type="InterPro" id="IPR013780">
    <property type="entry name" value="Glyco_hydro_b"/>
</dbReference>
<dbReference type="InterPro" id="IPR025887">
    <property type="entry name" value="Glyco_hydro_31_N_dom"/>
</dbReference>
<dbReference type="SUPFAM" id="SSF51011">
    <property type="entry name" value="Glycosyl hydrolase domain"/>
    <property type="match status" value="1"/>
</dbReference>
<dbReference type="Pfam" id="PF17137">
    <property type="entry name" value="DUF5110"/>
    <property type="match status" value="1"/>
</dbReference>
<evidence type="ECO:0000256" key="2">
    <source>
        <dbReference type="RuleBase" id="RU361185"/>
    </source>
</evidence>
<evidence type="ECO:0000256" key="3">
    <source>
        <dbReference type="SAM" id="SignalP"/>
    </source>
</evidence>
<dbReference type="CDD" id="cd14752">
    <property type="entry name" value="GH31_N"/>
    <property type="match status" value="1"/>
</dbReference>
<dbReference type="InterPro" id="IPR011658">
    <property type="entry name" value="PA14_dom"/>
</dbReference>
<proteinExistence type="inferred from homology"/>
<dbReference type="Proteomes" id="UP000076609">
    <property type="component" value="Unassembled WGS sequence"/>
</dbReference>
<gene>
    <name evidence="5" type="ORF">AVT10_11005</name>
</gene>
<dbReference type="Gene3D" id="2.60.40.1180">
    <property type="entry name" value="Golgi alpha-mannosidase II"/>
    <property type="match status" value="2"/>
</dbReference>
<dbReference type="InterPro" id="IPR000322">
    <property type="entry name" value="Glyco_hydro_31_TIM"/>
</dbReference>
<dbReference type="InterPro" id="IPR017853">
    <property type="entry name" value="GH"/>
</dbReference>
<sequence>MKTLRWTLLSLALSASLPALAADVAKVPGGVVVTPDAGPAKRVRVLVYGPDRFRVTAVPDASLDTPDSLMVTAKPAGDFTVTQTRGLVVVKAAGGSAEIDLDDGQVRFRDAAGKLTLEEAPRAGFTPVTAGGETFVAVRQQFNRGTDEGFYGLGQHQNRQMNYNGEDVELAQHNMDIGIPFVVSTKNYGVLWDNNGITRFGNPQAYRLVGDGMKVMSGGKPGWQAQYYLGDRLAVTRTEATINYQFIKDQANWPAAAKAQTVAATTGQNTAGNAVQTQKVVWTGTVMPSVTGVQKFRLYSSSYVKVFVDGKEVLNRWRQNWNPWFHNFDLPMTAGKAAEVRIEWEPNAGYIALFQNDPLPAPDRHSLWWSSDVAHALDYYYVGGKDMDGVIAGYRALTGKAALMPRWAYGFWQSRQRYNTQDELLNVVREYRKRRLPIDNIVQDWFYWPEDQWGCHCFDGERFPNPQQMVDEIHASDARIMISVWPKFYPNTKNAQELNAKGYLYQGNLIAKERDWVGKGYFNTFYDPYAPEARAIYFRQMKEALVDKGFDAWWMDATEPDIHSNLSIEERKDRMGPTAQGPAEEFFNSYPLVHAEGVADGLRQAKPDVRPFILTRSGYGGIQRASAALWSGDVASRWDDLRDQISAGVNLSMSGVPNWTHDIGGFAVEDRYAKKDPAHLAEWKELNLRWFQFGAFSPLFRSHGETPFREIYELGASDPALYQALGTYDRLRYRLLPYILSLAAENWHRDGTMMRGLVMDFAADRKTWGIDDQYMFGSAFLVAPVTQFGARSRQVYLPAGADWYDFSTGAYLKGGRTITAAAPLSTMPLYVRAGSIVPTGAEVQSTAEQPDGPYVLHVFTGKDGSYTLFEDDGLSEGYRKGQSAQIPVTWSEATKTLTIGARQGSFPGMVAQRAMSVRFHTPGKAVAPDFADNKATAFVYDGRAVRMPLK</sequence>
<dbReference type="SUPFAM" id="SSF56988">
    <property type="entry name" value="Anthrax protective antigen"/>
    <property type="match status" value="1"/>
</dbReference>
<dbReference type="Pfam" id="PF01055">
    <property type="entry name" value="Glyco_hydro_31_2nd"/>
    <property type="match status" value="1"/>
</dbReference>
<dbReference type="CDD" id="cd06591">
    <property type="entry name" value="GH31_xylosidase_XylS"/>
    <property type="match status" value="1"/>
</dbReference>
<evidence type="ECO:0000313" key="5">
    <source>
        <dbReference type="EMBL" id="KZE17828.1"/>
    </source>
</evidence>
<evidence type="ECO:0000313" key="6">
    <source>
        <dbReference type="Proteomes" id="UP000076609"/>
    </source>
</evidence>
<keyword evidence="6" id="KW-1185">Reference proteome</keyword>
<protein>
    <submittedName>
        <fullName evidence="5">Alpha-xylosidase</fullName>
    </submittedName>
</protein>
<dbReference type="InterPro" id="IPR051816">
    <property type="entry name" value="Glycosyl_Hydrolase_31"/>
</dbReference>
<dbReference type="Gene3D" id="2.60.40.1760">
    <property type="entry name" value="glycosyl hydrolase (family 31)"/>
    <property type="match status" value="1"/>
</dbReference>
<comment type="caution">
    <text evidence="5">The sequence shown here is derived from an EMBL/GenBank/DDBJ whole genome shotgun (WGS) entry which is preliminary data.</text>
</comment>